<organism evidence="2 3">
    <name type="scientific">Joostella atrarenae</name>
    <dbReference type="NCBI Taxonomy" id="679257"/>
    <lineage>
        <taxon>Bacteria</taxon>
        <taxon>Pseudomonadati</taxon>
        <taxon>Bacteroidota</taxon>
        <taxon>Flavobacteriia</taxon>
        <taxon>Flavobacteriales</taxon>
        <taxon>Flavobacteriaceae</taxon>
        <taxon>Joostella</taxon>
    </lineage>
</organism>
<evidence type="ECO:0000313" key="3">
    <source>
        <dbReference type="Proteomes" id="UP000829517"/>
    </source>
</evidence>
<dbReference type="SMART" id="SM00320">
    <property type="entry name" value="WD40"/>
    <property type="match status" value="2"/>
</dbReference>
<dbReference type="InterPro" id="IPR001680">
    <property type="entry name" value="WD40_rpt"/>
</dbReference>
<reference evidence="2 3" key="1">
    <citation type="submission" date="2021-01" db="EMBL/GenBank/DDBJ databases">
        <title>Genome sequencing of Joostella atrarenae M1-2 (= KCTC 23194).</title>
        <authorList>
            <person name="Zakaria M.R."/>
            <person name="Lam M.Q."/>
            <person name="Chong C.S."/>
        </authorList>
    </citation>
    <scope>NUCLEOTIDE SEQUENCE [LARGE SCALE GENOMIC DNA]</scope>
    <source>
        <strain evidence="2 3">M1-2</strain>
    </source>
</reference>
<dbReference type="SUPFAM" id="SSF50998">
    <property type="entry name" value="Quinoprotein alcohol dehydrogenase-like"/>
    <property type="match status" value="1"/>
</dbReference>
<dbReference type="Proteomes" id="UP000829517">
    <property type="component" value="Unassembled WGS sequence"/>
</dbReference>
<feature type="repeat" description="WD" evidence="1">
    <location>
        <begin position="243"/>
        <end position="278"/>
    </location>
</feature>
<evidence type="ECO:0000256" key="1">
    <source>
        <dbReference type="PROSITE-ProRule" id="PRU00221"/>
    </source>
</evidence>
<comment type="caution">
    <text evidence="2">The sequence shown here is derived from an EMBL/GenBank/DDBJ whole genome shotgun (WGS) entry which is preliminary data.</text>
</comment>
<dbReference type="InterPro" id="IPR011047">
    <property type="entry name" value="Quinoprotein_ADH-like_sf"/>
</dbReference>
<dbReference type="InterPro" id="IPR015943">
    <property type="entry name" value="WD40/YVTN_repeat-like_dom_sf"/>
</dbReference>
<keyword evidence="3" id="KW-1185">Reference proteome</keyword>
<name>A0ABS9J379_9FLAO</name>
<proteinExistence type="predicted"/>
<dbReference type="EMBL" id="JAETXX010000004">
    <property type="protein sequence ID" value="MCF8714891.1"/>
    <property type="molecule type" value="Genomic_DNA"/>
</dbReference>
<protein>
    <submittedName>
        <fullName evidence="2">Uncharacterized protein</fullName>
    </submittedName>
</protein>
<gene>
    <name evidence="2" type="ORF">JM658_08620</name>
</gene>
<dbReference type="RefSeq" id="WP_236958857.1">
    <property type="nucleotide sequence ID" value="NZ_JAETXX010000004.1"/>
</dbReference>
<evidence type="ECO:0000313" key="2">
    <source>
        <dbReference type="EMBL" id="MCF8714891.1"/>
    </source>
</evidence>
<dbReference type="PROSITE" id="PS50082">
    <property type="entry name" value="WD_REPEATS_2"/>
    <property type="match status" value="1"/>
</dbReference>
<sequence length="278" mass="32215">MKSDLPIRDFELVNDTLYYTHKDFVKVSVEGRNIRNIYLGGYILHFSISDHILSGLANNYKIDLGAIRRYDFLKSKYTHIYHITKRSPIISYDYYSIEKDPLSIIVSYKDGSLISYDSKGNKVDMFREGGSIIRQVTNINGVLYYCNDGGELYKIINGESEKLFASANKILGFISKGNYIYMYNDNGQIININMEDLSHNTIQLEDNIIMDICFINNAKMIVADWDGYIFVLDISKNKIENKVKAHKDIIYKIQRINDSLFATSSRDKKIKKWNINKL</sequence>
<dbReference type="PROSITE" id="PS50294">
    <property type="entry name" value="WD_REPEATS_REGION"/>
    <property type="match status" value="1"/>
</dbReference>
<accession>A0ABS9J379</accession>
<keyword evidence="1" id="KW-0853">WD repeat</keyword>
<dbReference type="Gene3D" id="2.130.10.10">
    <property type="entry name" value="YVTN repeat-like/Quinoprotein amine dehydrogenase"/>
    <property type="match status" value="1"/>
</dbReference>